<feature type="signal peptide" evidence="1">
    <location>
        <begin position="1"/>
        <end position="19"/>
    </location>
</feature>
<proteinExistence type="predicted"/>
<feature type="chain" id="PRO_5015156996" description="Lipoprotein" evidence="1">
    <location>
        <begin position="20"/>
        <end position="216"/>
    </location>
</feature>
<dbReference type="Proteomes" id="UP000241074">
    <property type="component" value="Chromosome"/>
</dbReference>
<name>A0A2P1PNE5_9GAMM</name>
<accession>A0A2P1PNE5</accession>
<gene>
    <name evidence="2" type="ORF">C7S18_03635</name>
</gene>
<evidence type="ECO:0000256" key="1">
    <source>
        <dbReference type="SAM" id="SignalP"/>
    </source>
</evidence>
<protein>
    <recommendedName>
        <fullName evidence="4">Lipoprotein</fullName>
    </recommendedName>
</protein>
<evidence type="ECO:0000313" key="2">
    <source>
        <dbReference type="EMBL" id="AVP96335.1"/>
    </source>
</evidence>
<organism evidence="2 3">
    <name type="scientific">Ahniella affigens</name>
    <dbReference type="NCBI Taxonomy" id="2021234"/>
    <lineage>
        <taxon>Bacteria</taxon>
        <taxon>Pseudomonadati</taxon>
        <taxon>Pseudomonadota</taxon>
        <taxon>Gammaproteobacteria</taxon>
        <taxon>Lysobacterales</taxon>
        <taxon>Rhodanobacteraceae</taxon>
        <taxon>Ahniella</taxon>
    </lineage>
</organism>
<keyword evidence="3" id="KW-1185">Reference proteome</keyword>
<keyword evidence="1" id="KW-0732">Signal</keyword>
<sequence>MLALLLLPVLGACNGSAEAPLALATDQGDPTDVLAQRNDDAPPKPAFAGMLDGEPYLAEAEQACIVERDPISGARRFVLSFERAPDDALILHIPEAGADGDPQIATAYLLQGERYLEARAPELDDWTLADQGDGWLLAGEFELDLFAPVSTVASSELVAATGIEESESQTSGAPTAAQSAVSSHSFRDGSFQNLYCLDLDRLKSLGGGPKPANPVN</sequence>
<dbReference type="AlphaFoldDB" id="A0A2P1PNE5"/>
<reference evidence="2 3" key="2">
    <citation type="submission" date="2018-03" db="EMBL/GenBank/DDBJ databases">
        <authorList>
            <person name="Keele B.F."/>
        </authorList>
    </citation>
    <scope>NUCLEOTIDE SEQUENCE [LARGE SCALE GENOMIC DNA]</scope>
    <source>
        <strain evidence="2 3">D13</strain>
    </source>
</reference>
<dbReference type="KEGG" id="xba:C7S18_03635"/>
<reference evidence="2 3" key="1">
    <citation type="submission" date="2018-03" db="EMBL/GenBank/DDBJ databases">
        <title>Ahniella affigens gen. nov., sp. nov., a gammaproteobacterium isolated from sandy soil near a stream.</title>
        <authorList>
            <person name="Ko Y."/>
            <person name="Kim J.-H."/>
        </authorList>
    </citation>
    <scope>NUCLEOTIDE SEQUENCE [LARGE SCALE GENOMIC DNA]</scope>
    <source>
        <strain evidence="2 3">D13</strain>
    </source>
</reference>
<evidence type="ECO:0008006" key="4">
    <source>
        <dbReference type="Google" id="ProtNLM"/>
    </source>
</evidence>
<evidence type="ECO:0000313" key="3">
    <source>
        <dbReference type="Proteomes" id="UP000241074"/>
    </source>
</evidence>
<dbReference type="EMBL" id="CP027860">
    <property type="protein sequence ID" value="AVP96335.1"/>
    <property type="molecule type" value="Genomic_DNA"/>
</dbReference>